<keyword evidence="2" id="KW-1185">Reference proteome</keyword>
<evidence type="ECO:0000313" key="2">
    <source>
        <dbReference type="Proteomes" id="UP001054902"/>
    </source>
</evidence>
<dbReference type="InterPro" id="IPR026906">
    <property type="entry name" value="LRR_5"/>
</dbReference>
<evidence type="ECO:0000313" key="1">
    <source>
        <dbReference type="EMBL" id="GFH46381.1"/>
    </source>
</evidence>
<name>A0AAD3H128_9STRA</name>
<comment type="caution">
    <text evidence="1">The sequence shown here is derived from an EMBL/GenBank/DDBJ whole genome shotgun (WGS) entry which is preliminary data.</text>
</comment>
<dbReference type="Proteomes" id="UP001054902">
    <property type="component" value="Unassembled WGS sequence"/>
</dbReference>
<gene>
    <name evidence="1" type="ORF">CTEN210_02855</name>
</gene>
<evidence type="ECO:0008006" key="3">
    <source>
        <dbReference type="Google" id="ProtNLM"/>
    </source>
</evidence>
<protein>
    <recommendedName>
        <fullName evidence="3">Leucine-rich repeat domain-containing protein</fullName>
    </recommendedName>
</protein>
<dbReference type="InterPro" id="IPR032675">
    <property type="entry name" value="LRR_dom_sf"/>
</dbReference>
<organism evidence="1 2">
    <name type="scientific">Chaetoceros tenuissimus</name>
    <dbReference type="NCBI Taxonomy" id="426638"/>
    <lineage>
        <taxon>Eukaryota</taxon>
        <taxon>Sar</taxon>
        <taxon>Stramenopiles</taxon>
        <taxon>Ochrophyta</taxon>
        <taxon>Bacillariophyta</taxon>
        <taxon>Coscinodiscophyceae</taxon>
        <taxon>Chaetocerotophycidae</taxon>
        <taxon>Chaetocerotales</taxon>
        <taxon>Chaetocerotaceae</taxon>
        <taxon>Chaetoceros</taxon>
    </lineage>
</organism>
<dbReference type="EMBL" id="BLLK01000022">
    <property type="protein sequence ID" value="GFH46381.1"/>
    <property type="molecule type" value="Genomic_DNA"/>
</dbReference>
<dbReference type="SUPFAM" id="SSF52058">
    <property type="entry name" value="L domain-like"/>
    <property type="match status" value="1"/>
</dbReference>
<dbReference type="Pfam" id="PF13306">
    <property type="entry name" value="LRR_5"/>
    <property type="match status" value="1"/>
</dbReference>
<dbReference type="Gene3D" id="3.80.10.10">
    <property type="entry name" value="Ribonuclease Inhibitor"/>
    <property type="match status" value="1"/>
</dbReference>
<sequence length="281" mass="32778">MRVAMVDGLVTLFYDGSKKLHNDNFYEEWFEKWECDECNPNYPHGDNWEDWPLSDECKQYLRERESWQQVIVVEGVIEIPAYTFRRCKNIKRVIMANTVVKIERCAFSCCSSLFFIKLSITIEVIEDGAFLGCDLASVFISPRCREIGVAAFRDNYDLDIFHVHPNVQLGRRLLSKTKLMKDSPFELDRWGNYEEMEEVYEWIKNINNDGKYSLHRACCSFQPLKEVLMSIIKAKGIGSFAVKNEAGITPSRYLKENPYADIEEMDIVRDYIATMMGECNN</sequence>
<dbReference type="AlphaFoldDB" id="A0AAD3H128"/>
<accession>A0AAD3H128</accession>
<reference evidence="1 2" key="1">
    <citation type="journal article" date="2021" name="Sci. Rep.">
        <title>The genome of the diatom Chaetoceros tenuissimus carries an ancient integrated fragment of an extant virus.</title>
        <authorList>
            <person name="Hongo Y."/>
            <person name="Kimura K."/>
            <person name="Takaki Y."/>
            <person name="Yoshida Y."/>
            <person name="Baba S."/>
            <person name="Kobayashi G."/>
            <person name="Nagasaki K."/>
            <person name="Hano T."/>
            <person name="Tomaru Y."/>
        </authorList>
    </citation>
    <scope>NUCLEOTIDE SEQUENCE [LARGE SCALE GENOMIC DNA]</scope>
    <source>
        <strain evidence="1 2">NIES-3715</strain>
    </source>
</reference>
<proteinExistence type="predicted"/>